<evidence type="ECO:0000313" key="1">
    <source>
        <dbReference type="EMBL" id="SIS77675.1"/>
    </source>
</evidence>
<dbReference type="AlphaFoldDB" id="A0A1N7LUX9"/>
<keyword evidence="2" id="KW-1185">Reference proteome</keyword>
<sequence>MAQYQITVDDAILEGLFERDGGVAKLVESVVNQILQAQVQEQLKAAP</sequence>
<accession>A0A1N7LUX9</accession>
<dbReference type="Proteomes" id="UP000186156">
    <property type="component" value="Unassembled WGS sequence"/>
</dbReference>
<organism evidence="1 2">
    <name type="scientific">Alicyclobacillus vulcanalis</name>
    <dbReference type="NCBI Taxonomy" id="252246"/>
    <lineage>
        <taxon>Bacteria</taxon>
        <taxon>Bacillati</taxon>
        <taxon>Bacillota</taxon>
        <taxon>Bacilli</taxon>
        <taxon>Bacillales</taxon>
        <taxon>Alicyclobacillaceae</taxon>
        <taxon>Alicyclobacillus</taxon>
    </lineage>
</organism>
<name>A0A1N7LUX9_9BACL</name>
<evidence type="ECO:0000313" key="2">
    <source>
        <dbReference type="Proteomes" id="UP000186156"/>
    </source>
</evidence>
<protein>
    <recommendedName>
        <fullName evidence="3">Transposase, Mutator family</fullName>
    </recommendedName>
</protein>
<dbReference type="EMBL" id="FTOO01000004">
    <property type="protein sequence ID" value="SIS77675.1"/>
    <property type="molecule type" value="Genomic_DNA"/>
</dbReference>
<feature type="non-terminal residue" evidence="1">
    <location>
        <position position="47"/>
    </location>
</feature>
<proteinExistence type="predicted"/>
<evidence type="ECO:0008006" key="3">
    <source>
        <dbReference type="Google" id="ProtNLM"/>
    </source>
</evidence>
<reference evidence="2" key="1">
    <citation type="submission" date="2017-01" db="EMBL/GenBank/DDBJ databases">
        <authorList>
            <person name="Varghese N."/>
            <person name="Submissions S."/>
        </authorList>
    </citation>
    <scope>NUCLEOTIDE SEQUENCE [LARGE SCALE GENOMIC DNA]</scope>
    <source>
        <strain evidence="2">DSM 16176</strain>
    </source>
</reference>
<gene>
    <name evidence="1" type="ORF">SAMN05421799_1041</name>
</gene>